<evidence type="ECO:0000313" key="2">
    <source>
        <dbReference type="Proteomes" id="UP001500902"/>
    </source>
</evidence>
<dbReference type="Proteomes" id="UP001500902">
    <property type="component" value="Unassembled WGS sequence"/>
</dbReference>
<reference evidence="2" key="1">
    <citation type="journal article" date="2019" name="Int. J. Syst. Evol. Microbiol.">
        <title>The Global Catalogue of Microorganisms (GCM) 10K type strain sequencing project: providing services to taxonomists for standard genome sequencing and annotation.</title>
        <authorList>
            <consortium name="The Broad Institute Genomics Platform"/>
            <consortium name="The Broad Institute Genome Sequencing Center for Infectious Disease"/>
            <person name="Wu L."/>
            <person name="Ma J."/>
        </authorList>
    </citation>
    <scope>NUCLEOTIDE SEQUENCE [LARGE SCALE GENOMIC DNA]</scope>
    <source>
        <strain evidence="2">JCM 16904</strain>
    </source>
</reference>
<dbReference type="RefSeq" id="WP_344892603.1">
    <property type="nucleotide sequence ID" value="NZ_BAAAZP010000192.1"/>
</dbReference>
<name>A0ABP7DT10_9ACTN</name>
<comment type="caution">
    <text evidence="1">The sequence shown here is derived from an EMBL/GenBank/DDBJ whole genome shotgun (WGS) entry which is preliminary data.</text>
</comment>
<organism evidence="1 2">
    <name type="scientific">Nonomuraea antimicrobica</name>
    <dbReference type="NCBI Taxonomy" id="561173"/>
    <lineage>
        <taxon>Bacteria</taxon>
        <taxon>Bacillati</taxon>
        <taxon>Actinomycetota</taxon>
        <taxon>Actinomycetes</taxon>
        <taxon>Streptosporangiales</taxon>
        <taxon>Streptosporangiaceae</taxon>
        <taxon>Nonomuraea</taxon>
    </lineage>
</organism>
<protein>
    <recommendedName>
        <fullName evidence="3">DUF3037 domain-containing protein</fullName>
    </recommendedName>
</protein>
<gene>
    <name evidence="1" type="ORF">GCM10022224_086510</name>
</gene>
<evidence type="ECO:0008006" key="3">
    <source>
        <dbReference type="Google" id="ProtNLM"/>
    </source>
</evidence>
<dbReference type="EMBL" id="BAAAZP010000192">
    <property type="protein sequence ID" value="GAA3707635.1"/>
    <property type="molecule type" value="Genomic_DNA"/>
</dbReference>
<keyword evidence="2" id="KW-1185">Reference proteome</keyword>
<proteinExistence type="predicted"/>
<dbReference type="InterPro" id="IPR021398">
    <property type="entry name" value="DUF3037"/>
</dbReference>
<accession>A0ABP7DT10</accession>
<dbReference type="Pfam" id="PF11236">
    <property type="entry name" value="DUF3037"/>
    <property type="match status" value="1"/>
</dbReference>
<sequence length="291" mass="32500">MSRYVYSIVRCLPDPRTGEFVNIGAIAGDPLTGRWAVRQLSNTERIRKFVGGPALEAATSCLLALGEEIDQNQAALMEDEAEPLNEDWLAKLHRDHRNVVQFSQPAPILANDPQEALAFVFDHLIIDPVAPSKEPHVTKYDLRRNLREAFKQALIQESLIRTKVEIIVGARVHTPIDFAIANGRVVQLTQAWSFQLAQVEDVPMKVKAWGYALERLRRGEEARVIDSVGRTSTISPNVDLQVVIAPPQTRQQRDAFEEAQQVFRNLSAEVHDLADVSAVTSKAAELAQTLR</sequence>
<evidence type="ECO:0000313" key="1">
    <source>
        <dbReference type="EMBL" id="GAA3707635.1"/>
    </source>
</evidence>